<dbReference type="InterPro" id="IPR036179">
    <property type="entry name" value="Ig-like_dom_sf"/>
</dbReference>
<dbReference type="KEGG" id="lgi:LOTGIDRAFT_129527"/>
<keyword evidence="15" id="KW-1185">Reference proteome</keyword>
<dbReference type="InterPro" id="IPR036028">
    <property type="entry name" value="SH3-like_dom_sf"/>
</dbReference>
<dbReference type="AlphaFoldDB" id="V4BBA3"/>
<dbReference type="OMA" id="CIAMKKM"/>
<evidence type="ECO:0000256" key="6">
    <source>
        <dbReference type="ARBA" id="ARBA00022777"/>
    </source>
</evidence>
<dbReference type="OrthoDB" id="10256089at2759"/>
<dbReference type="EMBL" id="KB203115">
    <property type="protein sequence ID" value="ESO86294.1"/>
    <property type="molecule type" value="Genomic_DNA"/>
</dbReference>
<dbReference type="Gene3D" id="1.10.510.10">
    <property type="entry name" value="Transferase(Phosphotransferase) domain 1"/>
    <property type="match status" value="1"/>
</dbReference>
<dbReference type="PROSITE" id="PS50835">
    <property type="entry name" value="IG_LIKE"/>
    <property type="match status" value="1"/>
</dbReference>
<dbReference type="InterPro" id="IPR013098">
    <property type="entry name" value="Ig_I-set"/>
</dbReference>
<dbReference type="GO" id="GO:0005634">
    <property type="term" value="C:nucleus"/>
    <property type="evidence" value="ECO:0007669"/>
    <property type="project" value="TreeGrafter"/>
</dbReference>
<feature type="domain" description="SH3" evidence="11">
    <location>
        <begin position="1"/>
        <end position="56"/>
    </location>
</feature>
<dbReference type="Gene3D" id="2.60.40.10">
    <property type="entry name" value="Immunoglobulins"/>
    <property type="match status" value="1"/>
</dbReference>
<dbReference type="SMART" id="SM00409">
    <property type="entry name" value="IG"/>
    <property type="match status" value="1"/>
</dbReference>
<dbReference type="InterPro" id="IPR008271">
    <property type="entry name" value="Ser/Thr_kinase_AS"/>
</dbReference>
<feature type="region of interest" description="Disordered" evidence="10">
    <location>
        <begin position="73"/>
        <end position="105"/>
    </location>
</feature>
<dbReference type="InterPro" id="IPR000719">
    <property type="entry name" value="Prot_kinase_dom"/>
</dbReference>
<comment type="similarity">
    <text evidence="1">Belongs to the protein kinase superfamily. CAMK Ser/Thr protein kinase family.</text>
</comment>
<evidence type="ECO:0000256" key="10">
    <source>
        <dbReference type="SAM" id="MobiDB-lite"/>
    </source>
</evidence>
<feature type="compositionally biased region" description="Basic and acidic residues" evidence="10">
    <location>
        <begin position="94"/>
        <end position="105"/>
    </location>
</feature>
<dbReference type="Gene3D" id="2.30.30.40">
    <property type="entry name" value="SH3 Domains"/>
    <property type="match status" value="1"/>
</dbReference>
<evidence type="ECO:0000256" key="5">
    <source>
        <dbReference type="ARBA" id="ARBA00022741"/>
    </source>
</evidence>
<dbReference type="SUPFAM" id="SSF50044">
    <property type="entry name" value="SH3-domain"/>
    <property type="match status" value="1"/>
</dbReference>
<dbReference type="InterPro" id="IPR007110">
    <property type="entry name" value="Ig-like_dom"/>
</dbReference>
<evidence type="ECO:0000256" key="3">
    <source>
        <dbReference type="ARBA" id="ARBA00022527"/>
    </source>
</evidence>
<dbReference type="Gene3D" id="3.30.200.20">
    <property type="entry name" value="Phosphorylase Kinase, domain 1"/>
    <property type="match status" value="1"/>
</dbReference>
<gene>
    <name evidence="14" type="ORF">LOTGIDRAFT_129527</name>
</gene>
<name>V4BBA3_LOTGI</name>
<evidence type="ECO:0000259" key="11">
    <source>
        <dbReference type="PROSITE" id="PS50002"/>
    </source>
</evidence>
<evidence type="ECO:0000256" key="1">
    <source>
        <dbReference type="ARBA" id="ARBA00006692"/>
    </source>
</evidence>
<feature type="domain" description="Protein kinase" evidence="12">
    <location>
        <begin position="233"/>
        <end position="487"/>
    </location>
</feature>
<dbReference type="GO" id="GO:0043065">
    <property type="term" value="P:positive regulation of apoptotic process"/>
    <property type="evidence" value="ECO:0007669"/>
    <property type="project" value="TreeGrafter"/>
</dbReference>
<dbReference type="Proteomes" id="UP000030746">
    <property type="component" value="Unassembled WGS sequence"/>
</dbReference>
<feature type="non-terminal residue" evidence="14">
    <location>
        <position position="1"/>
    </location>
</feature>
<accession>V4BBA3</accession>
<dbReference type="Pfam" id="PF00069">
    <property type="entry name" value="Pkinase"/>
    <property type="match status" value="1"/>
</dbReference>
<dbReference type="PANTHER" id="PTHR24342:SF21">
    <property type="entry name" value="TRIO RHO GUANINE NUCLEOTIDE EXCHANGE FACTOR"/>
    <property type="match status" value="1"/>
</dbReference>
<keyword evidence="4" id="KW-0808">Transferase</keyword>
<keyword evidence="7" id="KW-0067">ATP-binding</keyword>
<dbReference type="InterPro" id="IPR047053">
    <property type="entry name" value="Kalirin_TRIO_SH3_2"/>
</dbReference>
<evidence type="ECO:0000256" key="9">
    <source>
        <dbReference type="PROSITE-ProRule" id="PRU00192"/>
    </source>
</evidence>
<dbReference type="GO" id="GO:0004674">
    <property type="term" value="F:protein serine/threonine kinase activity"/>
    <property type="evidence" value="ECO:0007669"/>
    <property type="project" value="UniProtKB-KW"/>
</dbReference>
<protein>
    <submittedName>
        <fullName evidence="14">Uncharacterized protein</fullName>
    </submittedName>
</protein>
<dbReference type="SMART" id="SM00408">
    <property type="entry name" value="IGc2"/>
    <property type="match status" value="1"/>
</dbReference>
<organism evidence="14 15">
    <name type="scientific">Lottia gigantea</name>
    <name type="common">Giant owl limpet</name>
    <dbReference type="NCBI Taxonomy" id="225164"/>
    <lineage>
        <taxon>Eukaryota</taxon>
        <taxon>Metazoa</taxon>
        <taxon>Spiralia</taxon>
        <taxon>Lophotrochozoa</taxon>
        <taxon>Mollusca</taxon>
        <taxon>Gastropoda</taxon>
        <taxon>Patellogastropoda</taxon>
        <taxon>Lottioidea</taxon>
        <taxon>Lottiidae</taxon>
        <taxon>Lottia</taxon>
    </lineage>
</organism>
<dbReference type="PROSITE" id="PS50011">
    <property type="entry name" value="PROTEIN_KINASE_DOM"/>
    <property type="match status" value="1"/>
</dbReference>
<dbReference type="CTD" id="20232964"/>
<feature type="domain" description="Ig-like" evidence="13">
    <location>
        <begin position="120"/>
        <end position="206"/>
    </location>
</feature>
<keyword evidence="3" id="KW-0723">Serine/threonine-protein kinase</keyword>
<keyword evidence="5" id="KW-0547">Nucleotide-binding</keyword>
<evidence type="ECO:0000256" key="8">
    <source>
        <dbReference type="ARBA" id="ARBA00023319"/>
    </source>
</evidence>
<keyword evidence="2 9" id="KW-0728">SH3 domain</keyword>
<evidence type="ECO:0000313" key="15">
    <source>
        <dbReference type="Proteomes" id="UP000030746"/>
    </source>
</evidence>
<evidence type="ECO:0000259" key="12">
    <source>
        <dbReference type="PROSITE" id="PS50011"/>
    </source>
</evidence>
<dbReference type="PROSITE" id="PS00108">
    <property type="entry name" value="PROTEIN_KINASE_ST"/>
    <property type="match status" value="1"/>
</dbReference>
<dbReference type="InterPro" id="IPR013783">
    <property type="entry name" value="Ig-like_fold"/>
</dbReference>
<proteinExistence type="inferred from homology"/>
<dbReference type="SUPFAM" id="SSF56112">
    <property type="entry name" value="Protein kinase-like (PK-like)"/>
    <property type="match status" value="1"/>
</dbReference>
<dbReference type="InterPro" id="IPR003599">
    <property type="entry name" value="Ig_sub"/>
</dbReference>
<dbReference type="SUPFAM" id="SSF48726">
    <property type="entry name" value="Immunoglobulin"/>
    <property type="match status" value="1"/>
</dbReference>
<dbReference type="InterPro" id="IPR001452">
    <property type="entry name" value="SH3_domain"/>
</dbReference>
<dbReference type="SMART" id="SM00220">
    <property type="entry name" value="S_TKc"/>
    <property type="match status" value="1"/>
</dbReference>
<sequence>DYLAIKEDEISVTRGEVVQILGTNQYNMFLVHRPANNHCPAAEGWIPGNILGPKEGDGSLKKLSWQMFKLKKPSFKDKNNPSGSSSGGAGDTNSLERRTKSLGREGKSKIVGPDLAYEMPPVVQHPLTSVTVQAGDMAVLTCKICGRPRPNIAWRFQDVTPIAIGPRTMLMYNEDGVATLQLSQVSVSDSGEYSCFASSEMGSVVTRCTLIVLGSEREEATGAIWKATFENDFMDAGEICRGRFAVVRKCIQKCSGQELAAKCITRRLLSKQATETEFNTLQSLQHPSLARVFDLYEAKQNLIIIMQYLPHGRLFEYICSKPHFDELQAAEYVRQLLDVLHYLHNCRIAHLDVKPENLLVEVGPMSTSVKLIDFGDARHIYNNYYIHPMVGNPEFMAPEIVSSTPVGLLTDVWSAGIIIYVLLSGVSPFLDESQEETCSNIIRNDYCFPDEYFAGISPEAKDLMRLILIEDLSRRPTAHTCLESAWIRKALVPRNSPLRPKPILTSRLSDFIERRRHQVRILDA</sequence>
<dbReference type="GO" id="GO:0005524">
    <property type="term" value="F:ATP binding"/>
    <property type="evidence" value="ECO:0007669"/>
    <property type="project" value="UniProtKB-KW"/>
</dbReference>
<dbReference type="GeneID" id="20232964"/>
<dbReference type="InterPro" id="IPR011009">
    <property type="entry name" value="Kinase-like_dom_sf"/>
</dbReference>
<dbReference type="InterPro" id="IPR003598">
    <property type="entry name" value="Ig_sub2"/>
</dbReference>
<dbReference type="PANTHER" id="PTHR24342">
    <property type="entry name" value="SERINE/THREONINE-PROTEIN KINASE 17"/>
    <property type="match status" value="1"/>
</dbReference>
<evidence type="ECO:0000256" key="7">
    <source>
        <dbReference type="ARBA" id="ARBA00022840"/>
    </source>
</evidence>
<evidence type="ECO:0000256" key="4">
    <source>
        <dbReference type="ARBA" id="ARBA00022679"/>
    </source>
</evidence>
<dbReference type="PROSITE" id="PS50002">
    <property type="entry name" value="SH3"/>
    <property type="match status" value="1"/>
</dbReference>
<dbReference type="Pfam" id="PF07679">
    <property type="entry name" value="I-set"/>
    <property type="match status" value="1"/>
</dbReference>
<dbReference type="HOGENOM" id="CLU_000288_76_3_1"/>
<dbReference type="FunFam" id="2.60.40.10:FF:000107">
    <property type="entry name" value="Myosin, light chain kinase a"/>
    <property type="match status" value="1"/>
</dbReference>
<dbReference type="Pfam" id="PF23587">
    <property type="entry name" value="SH3_KALRN"/>
    <property type="match status" value="1"/>
</dbReference>
<evidence type="ECO:0000313" key="14">
    <source>
        <dbReference type="EMBL" id="ESO86294.1"/>
    </source>
</evidence>
<keyword evidence="6" id="KW-0418">Kinase</keyword>
<dbReference type="GO" id="GO:0035556">
    <property type="term" value="P:intracellular signal transduction"/>
    <property type="evidence" value="ECO:0007669"/>
    <property type="project" value="TreeGrafter"/>
</dbReference>
<evidence type="ECO:0000259" key="13">
    <source>
        <dbReference type="PROSITE" id="PS50835"/>
    </source>
</evidence>
<evidence type="ECO:0000256" key="2">
    <source>
        <dbReference type="ARBA" id="ARBA00022443"/>
    </source>
</evidence>
<dbReference type="RefSeq" id="XP_009063064.1">
    <property type="nucleotide sequence ID" value="XM_009064816.1"/>
</dbReference>
<keyword evidence="8" id="KW-0393">Immunoglobulin domain</keyword>
<dbReference type="STRING" id="225164.V4BBA3"/>
<reference evidence="14 15" key="1">
    <citation type="journal article" date="2013" name="Nature">
        <title>Insights into bilaterian evolution from three spiralian genomes.</title>
        <authorList>
            <person name="Simakov O."/>
            <person name="Marletaz F."/>
            <person name="Cho S.J."/>
            <person name="Edsinger-Gonzales E."/>
            <person name="Havlak P."/>
            <person name="Hellsten U."/>
            <person name="Kuo D.H."/>
            <person name="Larsson T."/>
            <person name="Lv J."/>
            <person name="Arendt D."/>
            <person name="Savage R."/>
            <person name="Osoegawa K."/>
            <person name="de Jong P."/>
            <person name="Grimwood J."/>
            <person name="Chapman J.A."/>
            <person name="Shapiro H."/>
            <person name="Aerts A."/>
            <person name="Otillar R.P."/>
            <person name="Terry A.Y."/>
            <person name="Boore J.L."/>
            <person name="Grigoriev I.V."/>
            <person name="Lindberg D.R."/>
            <person name="Seaver E.C."/>
            <person name="Weisblat D.A."/>
            <person name="Putnam N.H."/>
            <person name="Rokhsar D.S."/>
        </authorList>
    </citation>
    <scope>NUCLEOTIDE SEQUENCE [LARGE SCALE GENOMIC DNA]</scope>
</reference>